<evidence type="ECO:0000256" key="6">
    <source>
        <dbReference type="ARBA" id="ARBA00022989"/>
    </source>
</evidence>
<keyword evidence="4" id="KW-1003">Cell membrane</keyword>
<sequence>MEKQVRLGILYSALSYIIWGILPIYWKWMDGVPAWEILAHRIVWSFIFMIFIVFITGNWNVFIKESKTLMKDRKKLFSITLASVLISLNWLTFIWAVNSNHVLQASLGYYINPLISILLGMIVLKEKSTWRQNISFILAGIGVLYLTISFGVIPWVSLILAITFAFYGLLKKTVQLSSMFGLTIETLLVTPFALIFLAFLPEHSFQISNGFSTTNLLLIGAGVATAVPLLLFGSGTKNIPLSMVGFLQYIAPTLMLISGVFLYNEAFTLSHFIAFLFIWSALIIYMGATYKRPMRQRHV</sequence>
<evidence type="ECO:0000256" key="5">
    <source>
        <dbReference type="ARBA" id="ARBA00022692"/>
    </source>
</evidence>
<evidence type="ECO:0000259" key="9">
    <source>
        <dbReference type="Pfam" id="PF00892"/>
    </source>
</evidence>
<comment type="similarity">
    <text evidence="2">Belongs to the EamA transporter family.</text>
</comment>
<dbReference type="InterPro" id="IPR000620">
    <property type="entry name" value="EamA_dom"/>
</dbReference>
<evidence type="ECO:0000256" key="3">
    <source>
        <dbReference type="ARBA" id="ARBA00022448"/>
    </source>
</evidence>
<name>A0A498DBG7_9BACI</name>
<feature type="domain" description="EamA" evidence="9">
    <location>
        <begin position="7"/>
        <end position="147"/>
    </location>
</feature>
<dbReference type="SUPFAM" id="SSF103481">
    <property type="entry name" value="Multidrug resistance efflux transporter EmrE"/>
    <property type="match status" value="2"/>
</dbReference>
<comment type="caution">
    <text evidence="10">The sequence shown here is derived from an EMBL/GenBank/DDBJ whole genome shotgun (WGS) entry which is preliminary data.</text>
</comment>
<keyword evidence="11" id="KW-1185">Reference proteome</keyword>
<dbReference type="NCBIfam" id="TIGR00688">
    <property type="entry name" value="rarD"/>
    <property type="match status" value="1"/>
</dbReference>
<evidence type="ECO:0000313" key="11">
    <source>
        <dbReference type="Proteomes" id="UP000270219"/>
    </source>
</evidence>
<organism evidence="10 11">
    <name type="scientific">Oceanobacillus piezotolerans</name>
    <dbReference type="NCBI Taxonomy" id="2448030"/>
    <lineage>
        <taxon>Bacteria</taxon>
        <taxon>Bacillati</taxon>
        <taxon>Bacillota</taxon>
        <taxon>Bacilli</taxon>
        <taxon>Bacillales</taxon>
        <taxon>Bacillaceae</taxon>
        <taxon>Oceanobacillus</taxon>
    </lineage>
</organism>
<dbReference type="PANTHER" id="PTHR22911">
    <property type="entry name" value="ACYL-MALONYL CONDENSING ENZYME-RELATED"/>
    <property type="match status" value="1"/>
</dbReference>
<dbReference type="AlphaFoldDB" id="A0A498DBG7"/>
<protein>
    <submittedName>
        <fullName evidence="10">EamA family transporter RarD</fullName>
    </submittedName>
</protein>
<feature type="transmembrane region" description="Helical" evidence="8">
    <location>
        <begin position="212"/>
        <end position="232"/>
    </location>
</feature>
<dbReference type="Pfam" id="PF00892">
    <property type="entry name" value="EamA"/>
    <property type="match status" value="2"/>
</dbReference>
<evidence type="ECO:0000256" key="7">
    <source>
        <dbReference type="ARBA" id="ARBA00023136"/>
    </source>
</evidence>
<dbReference type="EMBL" id="RCHR01000005">
    <property type="protein sequence ID" value="RLL42817.1"/>
    <property type="molecule type" value="Genomic_DNA"/>
</dbReference>
<reference evidence="10 11" key="1">
    <citation type="submission" date="2018-10" db="EMBL/GenBank/DDBJ databases">
        <title>Oceanobacillus sp. YLB-02 draft genome.</title>
        <authorList>
            <person name="Yu L."/>
        </authorList>
    </citation>
    <scope>NUCLEOTIDE SEQUENCE [LARGE SCALE GENOMIC DNA]</scope>
    <source>
        <strain evidence="10 11">YLB-02</strain>
    </source>
</reference>
<evidence type="ECO:0000313" key="10">
    <source>
        <dbReference type="EMBL" id="RLL42817.1"/>
    </source>
</evidence>
<feature type="transmembrane region" description="Helical" evidence="8">
    <location>
        <begin position="269"/>
        <end position="288"/>
    </location>
</feature>
<dbReference type="Proteomes" id="UP000270219">
    <property type="component" value="Unassembled WGS sequence"/>
</dbReference>
<evidence type="ECO:0000256" key="1">
    <source>
        <dbReference type="ARBA" id="ARBA00004651"/>
    </source>
</evidence>
<accession>A0A498DBG7</accession>
<feature type="transmembrane region" description="Helical" evidence="8">
    <location>
        <begin position="7"/>
        <end position="26"/>
    </location>
</feature>
<keyword evidence="5 8" id="KW-0812">Transmembrane</keyword>
<evidence type="ECO:0000256" key="4">
    <source>
        <dbReference type="ARBA" id="ARBA00022475"/>
    </source>
</evidence>
<dbReference type="RefSeq" id="WP_121524184.1">
    <property type="nucleotide sequence ID" value="NZ_RCHR01000005.1"/>
</dbReference>
<dbReference type="InterPro" id="IPR037185">
    <property type="entry name" value="EmrE-like"/>
</dbReference>
<evidence type="ECO:0000256" key="8">
    <source>
        <dbReference type="SAM" id="Phobius"/>
    </source>
</evidence>
<feature type="transmembrane region" description="Helical" evidence="8">
    <location>
        <begin position="102"/>
        <end position="123"/>
    </location>
</feature>
<feature type="transmembrane region" description="Helical" evidence="8">
    <location>
        <begin position="76"/>
        <end position="96"/>
    </location>
</feature>
<feature type="transmembrane region" description="Helical" evidence="8">
    <location>
        <begin position="182"/>
        <end position="200"/>
    </location>
</feature>
<keyword evidence="7 8" id="KW-0472">Membrane</keyword>
<keyword evidence="6 8" id="KW-1133">Transmembrane helix</keyword>
<evidence type="ECO:0000256" key="2">
    <source>
        <dbReference type="ARBA" id="ARBA00007362"/>
    </source>
</evidence>
<dbReference type="GO" id="GO:0005886">
    <property type="term" value="C:plasma membrane"/>
    <property type="evidence" value="ECO:0007669"/>
    <property type="project" value="UniProtKB-SubCell"/>
</dbReference>
<feature type="transmembrane region" description="Helical" evidence="8">
    <location>
        <begin position="244"/>
        <end position="263"/>
    </location>
</feature>
<gene>
    <name evidence="10" type="primary">rarD</name>
    <name evidence="10" type="ORF">D8M04_14810</name>
</gene>
<dbReference type="OrthoDB" id="369870at2"/>
<dbReference type="InterPro" id="IPR004626">
    <property type="entry name" value="RarD"/>
</dbReference>
<feature type="domain" description="EamA" evidence="9">
    <location>
        <begin position="157"/>
        <end position="284"/>
    </location>
</feature>
<dbReference type="PANTHER" id="PTHR22911:SF137">
    <property type="entry name" value="SOLUTE CARRIER FAMILY 35 MEMBER G2-RELATED"/>
    <property type="match status" value="1"/>
</dbReference>
<proteinExistence type="inferred from homology"/>
<feature type="transmembrane region" description="Helical" evidence="8">
    <location>
        <begin position="38"/>
        <end position="55"/>
    </location>
</feature>
<comment type="subcellular location">
    <subcellularLocation>
        <location evidence="1">Cell membrane</location>
        <topology evidence="1">Multi-pass membrane protein</topology>
    </subcellularLocation>
</comment>
<keyword evidence="3" id="KW-0813">Transport</keyword>